<evidence type="ECO:0000313" key="2">
    <source>
        <dbReference type="Proteomes" id="UP001374535"/>
    </source>
</evidence>
<keyword evidence="2" id="KW-1185">Reference proteome</keyword>
<reference evidence="1 2" key="1">
    <citation type="journal article" date="2023" name="Life. Sci Alliance">
        <title>Evolutionary insights into 3D genome organization and epigenetic landscape of Vigna mungo.</title>
        <authorList>
            <person name="Junaid A."/>
            <person name="Singh B."/>
            <person name="Bhatia S."/>
        </authorList>
    </citation>
    <scope>NUCLEOTIDE SEQUENCE [LARGE SCALE GENOMIC DNA]</scope>
    <source>
        <strain evidence="1">Urdbean</strain>
    </source>
</reference>
<dbReference type="AlphaFoldDB" id="A0AAQ3RMY5"/>
<name>A0AAQ3RMY5_VIGMU</name>
<dbReference type="Proteomes" id="UP001374535">
    <property type="component" value="Chromosome 9"/>
</dbReference>
<protein>
    <submittedName>
        <fullName evidence="1">Uncharacterized protein</fullName>
    </submittedName>
</protein>
<accession>A0AAQ3RMY5</accession>
<dbReference type="EMBL" id="CP144692">
    <property type="protein sequence ID" value="WVY97615.1"/>
    <property type="molecule type" value="Genomic_DNA"/>
</dbReference>
<gene>
    <name evidence="1" type="ORF">V8G54_029766</name>
</gene>
<evidence type="ECO:0000313" key="1">
    <source>
        <dbReference type="EMBL" id="WVY97615.1"/>
    </source>
</evidence>
<organism evidence="1 2">
    <name type="scientific">Vigna mungo</name>
    <name type="common">Black gram</name>
    <name type="synonym">Phaseolus mungo</name>
    <dbReference type="NCBI Taxonomy" id="3915"/>
    <lineage>
        <taxon>Eukaryota</taxon>
        <taxon>Viridiplantae</taxon>
        <taxon>Streptophyta</taxon>
        <taxon>Embryophyta</taxon>
        <taxon>Tracheophyta</taxon>
        <taxon>Spermatophyta</taxon>
        <taxon>Magnoliopsida</taxon>
        <taxon>eudicotyledons</taxon>
        <taxon>Gunneridae</taxon>
        <taxon>Pentapetalae</taxon>
        <taxon>rosids</taxon>
        <taxon>fabids</taxon>
        <taxon>Fabales</taxon>
        <taxon>Fabaceae</taxon>
        <taxon>Papilionoideae</taxon>
        <taxon>50 kb inversion clade</taxon>
        <taxon>NPAAA clade</taxon>
        <taxon>indigoferoid/millettioid clade</taxon>
        <taxon>Phaseoleae</taxon>
        <taxon>Vigna</taxon>
    </lineage>
</organism>
<sequence>MMQYDRNDTILIDDNTNCMNNCFCSSIVLESHDLFFNRMNHNLDRESWLEPQLPWIWVSRSGRPNWFIKTLISFWFLDSRLSFIGANEQGERIIVAILRKRKFPL</sequence>
<proteinExistence type="predicted"/>